<evidence type="ECO:0000313" key="2">
    <source>
        <dbReference type="EMBL" id="PXF46925.1"/>
    </source>
</evidence>
<proteinExistence type="predicted"/>
<dbReference type="Proteomes" id="UP000247409">
    <property type="component" value="Unassembled WGS sequence"/>
</dbReference>
<dbReference type="InterPro" id="IPR035948">
    <property type="entry name" value="YwqG-like_sf"/>
</dbReference>
<sequence length="327" mass="36699">MYREQTGQPRALSYEQLPSLMPAQGNSDPSTWRPDSGAWPPRTYQPHFDITTQFPLATKNAVLLHPRRKHVADPLASKVGGKPAWPVGEEWPNCDNHQKPFVLVIQLTQNDVPELPFPMNLDLFQLLWCPDDHVATLYGPLVITRWRSSTSLGSLLKSIPWIDEKFEAEYPEQVPNECAVYPERITESDPTPENIDEISAWINENAKEDLDALRVLPGYREDAYSLFAEGPGTKVGGFPSWVQDPWEPSCECGRDMQYLLTVSSDDVGDGFSGYRWAPSDVRRDETGLRIPDSIEGSGLCLGDAGRVYVFICTHCESLPISSIFQCS</sequence>
<accession>A0A2V3IXY2</accession>
<reference evidence="2 3" key="1">
    <citation type="journal article" date="2018" name="Mol. Biol. Evol.">
        <title>Analysis of the draft genome of the red seaweed Gracilariopsis chorda provides insights into genome size evolution in Rhodophyta.</title>
        <authorList>
            <person name="Lee J."/>
            <person name="Yang E.C."/>
            <person name="Graf L."/>
            <person name="Yang J.H."/>
            <person name="Qiu H."/>
            <person name="Zel Zion U."/>
            <person name="Chan C.X."/>
            <person name="Stephens T.G."/>
            <person name="Weber A.P.M."/>
            <person name="Boo G.H."/>
            <person name="Boo S.M."/>
            <person name="Kim K.M."/>
            <person name="Shin Y."/>
            <person name="Jung M."/>
            <person name="Lee S.J."/>
            <person name="Yim H.S."/>
            <person name="Lee J.H."/>
            <person name="Bhattacharya D."/>
            <person name="Yoon H.S."/>
        </authorList>
    </citation>
    <scope>NUCLEOTIDE SEQUENCE [LARGE SCALE GENOMIC DNA]</scope>
    <source>
        <strain evidence="2 3">SKKU-2015</strain>
        <tissue evidence="2">Whole body</tissue>
    </source>
</reference>
<evidence type="ECO:0008006" key="4">
    <source>
        <dbReference type="Google" id="ProtNLM"/>
    </source>
</evidence>
<name>A0A2V3IXY2_9FLOR</name>
<evidence type="ECO:0000256" key="1">
    <source>
        <dbReference type="SAM" id="MobiDB-lite"/>
    </source>
</evidence>
<feature type="region of interest" description="Disordered" evidence="1">
    <location>
        <begin position="1"/>
        <end position="38"/>
    </location>
</feature>
<evidence type="ECO:0000313" key="3">
    <source>
        <dbReference type="Proteomes" id="UP000247409"/>
    </source>
</evidence>
<dbReference type="InterPro" id="IPR015315">
    <property type="entry name" value="DUF1963"/>
</dbReference>
<organism evidence="2 3">
    <name type="scientific">Gracilariopsis chorda</name>
    <dbReference type="NCBI Taxonomy" id="448386"/>
    <lineage>
        <taxon>Eukaryota</taxon>
        <taxon>Rhodophyta</taxon>
        <taxon>Florideophyceae</taxon>
        <taxon>Rhodymeniophycidae</taxon>
        <taxon>Gracilariales</taxon>
        <taxon>Gracilariaceae</taxon>
        <taxon>Gracilariopsis</taxon>
    </lineage>
</organism>
<keyword evidence="3" id="KW-1185">Reference proteome</keyword>
<dbReference type="AlphaFoldDB" id="A0A2V3IXY2"/>
<dbReference type="Gene3D" id="2.30.320.10">
    <property type="entry name" value="YwqG-like"/>
    <property type="match status" value="1"/>
</dbReference>
<dbReference type="EMBL" id="NBIV01000031">
    <property type="protein sequence ID" value="PXF46925.1"/>
    <property type="molecule type" value="Genomic_DNA"/>
</dbReference>
<comment type="caution">
    <text evidence="2">The sequence shown here is derived from an EMBL/GenBank/DDBJ whole genome shotgun (WGS) entry which is preliminary data.</text>
</comment>
<dbReference type="Pfam" id="PF09234">
    <property type="entry name" value="DUF1963"/>
    <property type="match status" value="1"/>
</dbReference>
<gene>
    <name evidence="2" type="ORF">BWQ96_03263</name>
</gene>
<protein>
    <recommendedName>
        <fullName evidence="4">DUF1963 domain-containing protein</fullName>
    </recommendedName>
</protein>
<dbReference type="SUPFAM" id="SSF103032">
    <property type="entry name" value="Hypothetical protein YwqG"/>
    <property type="match status" value="1"/>
</dbReference>